<feature type="binding site" evidence="6">
    <location>
        <position position="73"/>
    </location>
    <ligand>
        <name>S-adenosyl-L-methionine</name>
        <dbReference type="ChEBI" id="CHEBI:59789"/>
    </ligand>
</feature>
<keyword evidence="1 6" id="KW-0963">Cytoplasm</keyword>
<keyword evidence="2 6" id="KW-0698">rRNA processing</keyword>
<evidence type="ECO:0000256" key="2">
    <source>
        <dbReference type="ARBA" id="ARBA00022552"/>
    </source>
</evidence>
<comment type="catalytic activity">
    <reaction evidence="6">
        <text>guanosine(527) in 16S rRNA + S-adenosyl-L-methionine = N(7)-methylguanosine(527) in 16S rRNA + S-adenosyl-L-homocysteine</text>
        <dbReference type="Rhea" id="RHEA:42732"/>
        <dbReference type="Rhea" id="RHEA-COMP:10209"/>
        <dbReference type="Rhea" id="RHEA-COMP:10210"/>
        <dbReference type="ChEBI" id="CHEBI:57856"/>
        <dbReference type="ChEBI" id="CHEBI:59789"/>
        <dbReference type="ChEBI" id="CHEBI:74269"/>
        <dbReference type="ChEBI" id="CHEBI:74480"/>
        <dbReference type="EC" id="2.1.1.170"/>
    </reaction>
</comment>
<dbReference type="InterPro" id="IPR003682">
    <property type="entry name" value="rRNA_ssu_MeTfrase_G"/>
</dbReference>
<dbReference type="PANTHER" id="PTHR31760">
    <property type="entry name" value="S-ADENOSYL-L-METHIONINE-DEPENDENT METHYLTRANSFERASES SUPERFAMILY PROTEIN"/>
    <property type="match status" value="1"/>
</dbReference>
<evidence type="ECO:0000256" key="1">
    <source>
        <dbReference type="ARBA" id="ARBA00022490"/>
    </source>
</evidence>
<dbReference type="OrthoDB" id="9808773at2"/>
<evidence type="ECO:0000256" key="4">
    <source>
        <dbReference type="ARBA" id="ARBA00022679"/>
    </source>
</evidence>
<proteinExistence type="inferred from homology"/>
<dbReference type="PANTHER" id="PTHR31760:SF0">
    <property type="entry name" value="S-ADENOSYL-L-METHIONINE-DEPENDENT METHYLTRANSFERASES SUPERFAMILY PROTEIN"/>
    <property type="match status" value="1"/>
</dbReference>
<reference evidence="7 8" key="1">
    <citation type="submission" date="2020-08" db="EMBL/GenBank/DDBJ databases">
        <title>Genome sequence of Rhodobacteraceae bacterium Lw-13e.</title>
        <authorList>
            <person name="Poehlein A."/>
            <person name="Wolter L."/>
            <person name="Daniel R."/>
            <person name="Brinkhoff T."/>
        </authorList>
    </citation>
    <scope>NUCLEOTIDE SEQUENCE [LARGE SCALE GENOMIC DNA]</scope>
    <source>
        <strain evidence="7 8">Lw-13e</strain>
    </source>
</reference>
<accession>A0A418SBI3</accession>
<dbReference type="Pfam" id="PF02527">
    <property type="entry name" value="GidB"/>
    <property type="match status" value="1"/>
</dbReference>
<dbReference type="GO" id="GO:0005829">
    <property type="term" value="C:cytosol"/>
    <property type="evidence" value="ECO:0007669"/>
    <property type="project" value="TreeGrafter"/>
</dbReference>
<evidence type="ECO:0000256" key="6">
    <source>
        <dbReference type="HAMAP-Rule" id="MF_00074"/>
    </source>
</evidence>
<dbReference type="KEGG" id="palw:PSAL_027240"/>
<comment type="function">
    <text evidence="6">Specifically methylates the N7 position of guanine in position 527 of 16S rRNA.</text>
</comment>
<dbReference type="NCBIfam" id="TIGR00138">
    <property type="entry name" value="rsmG_gidB"/>
    <property type="match status" value="1"/>
</dbReference>
<evidence type="ECO:0000313" key="7">
    <source>
        <dbReference type="EMBL" id="QPM91471.1"/>
    </source>
</evidence>
<evidence type="ECO:0000313" key="8">
    <source>
        <dbReference type="Proteomes" id="UP000283786"/>
    </source>
</evidence>
<keyword evidence="4 6" id="KW-0808">Transferase</keyword>
<dbReference type="HAMAP" id="MF_00074">
    <property type="entry name" value="16SrRNA_methyltr_G"/>
    <property type="match status" value="1"/>
</dbReference>
<feature type="binding site" evidence="6">
    <location>
        <begin position="122"/>
        <end position="123"/>
    </location>
    <ligand>
        <name>S-adenosyl-L-methionine</name>
        <dbReference type="ChEBI" id="CHEBI:59789"/>
    </ligand>
</feature>
<evidence type="ECO:0000256" key="5">
    <source>
        <dbReference type="ARBA" id="ARBA00022691"/>
    </source>
</evidence>
<comment type="subcellular location">
    <subcellularLocation>
        <location evidence="6">Cytoplasm</location>
    </subcellularLocation>
</comment>
<dbReference type="InterPro" id="IPR029063">
    <property type="entry name" value="SAM-dependent_MTases_sf"/>
</dbReference>
<keyword evidence="3 6" id="KW-0489">Methyltransferase</keyword>
<dbReference type="EC" id="2.1.1.170" evidence="6"/>
<dbReference type="AlphaFoldDB" id="A0A418SBI3"/>
<dbReference type="Proteomes" id="UP000283786">
    <property type="component" value="Chromosome"/>
</dbReference>
<feature type="binding site" evidence="6">
    <location>
        <position position="136"/>
    </location>
    <ligand>
        <name>S-adenosyl-L-methionine</name>
        <dbReference type="ChEBI" id="CHEBI:59789"/>
    </ligand>
</feature>
<comment type="caution">
    <text evidence="6">Lacks conserved residue(s) required for the propagation of feature annotation.</text>
</comment>
<keyword evidence="5 6" id="KW-0949">S-adenosyl-L-methionine</keyword>
<dbReference type="SUPFAM" id="SSF53335">
    <property type="entry name" value="S-adenosyl-L-methionine-dependent methyltransferases"/>
    <property type="match status" value="1"/>
</dbReference>
<dbReference type="GO" id="GO:0070043">
    <property type="term" value="F:rRNA (guanine-N7-)-methyltransferase activity"/>
    <property type="evidence" value="ECO:0007669"/>
    <property type="project" value="UniProtKB-UniRule"/>
</dbReference>
<dbReference type="Gene3D" id="3.40.50.150">
    <property type="entry name" value="Vaccinia Virus protein VP39"/>
    <property type="match status" value="1"/>
</dbReference>
<feature type="binding site" evidence="6">
    <location>
        <position position="68"/>
    </location>
    <ligand>
        <name>S-adenosyl-L-methionine</name>
        <dbReference type="ChEBI" id="CHEBI:59789"/>
    </ligand>
</feature>
<name>A0A418SBI3_9RHOB</name>
<dbReference type="PIRSF" id="PIRSF003078">
    <property type="entry name" value="GidB"/>
    <property type="match status" value="1"/>
</dbReference>
<comment type="similarity">
    <text evidence="6">Belongs to the methyltransferase superfamily. RNA methyltransferase RsmG family.</text>
</comment>
<sequence length="203" mass="22699">MSREIIAQSVSRETLERLDIYANLLTKWNPKINLVAKSTIPNLWNRHILDSVQVFKLANNFSHWADLGSGGGFPGLVAAIYSAEFHPEGRITLVESDQRKCAFLRNVAREAGLDIQVLAERIEEIPSLGADVLTARALASLTELLDFASRHLSADGMAVFPKGARWKAEVEEAERHWHFNWTSLASRTDEQAVILKIKGIVRV</sequence>
<evidence type="ECO:0000256" key="3">
    <source>
        <dbReference type="ARBA" id="ARBA00022603"/>
    </source>
</evidence>
<organism evidence="7 8">
    <name type="scientific">Pseudooceanicola algae</name>
    <dbReference type="NCBI Taxonomy" id="1537215"/>
    <lineage>
        <taxon>Bacteria</taxon>
        <taxon>Pseudomonadati</taxon>
        <taxon>Pseudomonadota</taxon>
        <taxon>Alphaproteobacteria</taxon>
        <taxon>Rhodobacterales</taxon>
        <taxon>Paracoccaceae</taxon>
        <taxon>Pseudooceanicola</taxon>
    </lineage>
</organism>
<keyword evidence="8" id="KW-1185">Reference proteome</keyword>
<protein>
    <recommendedName>
        <fullName evidence="6">Ribosomal RNA small subunit methyltransferase G</fullName>
        <ecNumber evidence="6">2.1.1.170</ecNumber>
    </recommendedName>
    <alternativeName>
        <fullName evidence="6">16S rRNA 7-methylguanosine methyltransferase</fullName>
        <shortName evidence="6">16S rRNA m7G methyltransferase</shortName>
    </alternativeName>
</protein>
<dbReference type="RefSeq" id="WP_119841165.1">
    <property type="nucleotide sequence ID" value="NZ_CP060436.1"/>
</dbReference>
<gene>
    <name evidence="6 7" type="primary">rsmG</name>
    <name evidence="7" type="ORF">PSAL_027240</name>
</gene>
<dbReference type="EMBL" id="CP060436">
    <property type="protein sequence ID" value="QPM91471.1"/>
    <property type="molecule type" value="Genomic_DNA"/>
</dbReference>